<dbReference type="AlphaFoldDB" id="W6U2I0"/>
<dbReference type="PANTHER" id="PTHR45888:SF4">
    <property type="entry name" value="PHD FINGER PROTEIN 10"/>
    <property type="match status" value="1"/>
</dbReference>
<dbReference type="GO" id="GO:0008270">
    <property type="term" value="F:zinc ion binding"/>
    <property type="evidence" value="ECO:0007669"/>
    <property type="project" value="UniProtKB-KW"/>
</dbReference>
<keyword evidence="2" id="KW-0479">Metal-binding</keyword>
<dbReference type="STRING" id="6210.W6U2I0"/>
<feature type="compositionally biased region" description="Polar residues" evidence="10">
    <location>
        <begin position="352"/>
        <end position="364"/>
    </location>
</feature>
<feature type="region of interest" description="Disordered" evidence="10">
    <location>
        <begin position="352"/>
        <end position="410"/>
    </location>
</feature>
<dbReference type="OrthoDB" id="1903104at2759"/>
<dbReference type="InterPro" id="IPR019786">
    <property type="entry name" value="Zinc_finger_PHD-type_CS"/>
</dbReference>
<comment type="subcellular location">
    <subcellularLocation>
        <location evidence="1">Nucleus</location>
    </subcellularLocation>
</comment>
<keyword evidence="6" id="KW-0805">Transcription regulation</keyword>
<dbReference type="PROSITE" id="PS01359">
    <property type="entry name" value="ZF_PHD_1"/>
    <property type="match status" value="1"/>
</dbReference>
<proteinExistence type="predicted"/>
<dbReference type="KEGG" id="egl:EGR_09815"/>
<organism evidence="12 13">
    <name type="scientific">Echinococcus granulosus</name>
    <name type="common">Hydatid tapeworm</name>
    <dbReference type="NCBI Taxonomy" id="6210"/>
    <lineage>
        <taxon>Eukaryota</taxon>
        <taxon>Metazoa</taxon>
        <taxon>Spiralia</taxon>
        <taxon>Lophotrochozoa</taxon>
        <taxon>Platyhelminthes</taxon>
        <taxon>Cestoda</taxon>
        <taxon>Eucestoda</taxon>
        <taxon>Cyclophyllidea</taxon>
        <taxon>Taeniidae</taxon>
        <taxon>Echinococcus</taxon>
        <taxon>Echinococcus granulosus group</taxon>
    </lineage>
</organism>
<evidence type="ECO:0000313" key="12">
    <source>
        <dbReference type="EMBL" id="EUB55320.1"/>
    </source>
</evidence>
<evidence type="ECO:0000256" key="7">
    <source>
        <dbReference type="ARBA" id="ARBA00023163"/>
    </source>
</evidence>
<keyword evidence="8" id="KW-0539">Nucleus</keyword>
<name>W6U2I0_ECHGR</name>
<evidence type="ECO:0000256" key="8">
    <source>
        <dbReference type="ARBA" id="ARBA00023242"/>
    </source>
</evidence>
<dbReference type="GO" id="GO:0005634">
    <property type="term" value="C:nucleus"/>
    <property type="evidence" value="ECO:0007669"/>
    <property type="project" value="UniProtKB-SubCell"/>
</dbReference>
<dbReference type="SUPFAM" id="SSF57903">
    <property type="entry name" value="FYVE/PHD zinc finger"/>
    <property type="match status" value="2"/>
</dbReference>
<sequence>MTKSVLDGFHAPPKDLLDEETVFSLEDSLDGLPLTPSSRKNDVDSELSLPGTSLGSQSLSGYRRDSRIKPETMLSRVSAFADVSEDITLEQLFEYAWPEEVPPDTKNGPTYYVIQELLADFLKVKSFKRRYPELQRRVCDAYERTWLQEAGLVPSGRAELGLTALLSDEVMSLLRNDFPEVHVVVSDLFRQRRFQRLADHQKRQYEAARIGRGEARAELARKRALESASDFNRQLVAERHKERRCYWDLQTMQIHVPQWPYRLLEPPPHKNGFYPVAVIPGQFTEHFVDFSASELAYMPLSKALYTLPPHLQSKRALRPPPPLPTMLRYGNLTGIPRPQDGGDEGTSRTLQEANQLDNSSTTKPESAATLECTAPKDSEGPAVKKTKREEDEDEVIDAKVDQPEEEEAEVEEKGPPCTVCGRPAADPLRCSQCTRQGHPRCLELPEHMVDVVRTYAWSCMECKQCVECEDTGDEGQMMFCDRCDRGYHAYCVGLRGIPEGNWECPTCDPTSARPPPNRSPSPPPSKRVSLRRRASLKRASPVVVVVPIDSAVAGSNAAATPKRRGRPPKKVDPASGKAANTSTNATAVAKVSNNTFHFALLDAVDIDNEGLWSSSYLQLETCEPRREMGEWCEWGEWEPCEFSTCTRTRKRVCACPTPADWTSGACATVLPQDDIRVGDTLKTHTRFVRNSQAGRCIIPFFVGGRYYGDCEQIGSSIGPQCLATVGKKRVKAKCFPEVKSMEERDVGPCDDWRLAQGWSQTGIPERARTIISAHSDVGKQCYNPKLFYVQTGTLEPCREKYYFSESGQRNVYSNLNNLAFSLENCKFACAIDPKCVAVEFAEGFFCNLLTIFENDKLARQVGTTTLTKPTACVKKQLFVDPVGYPYGLALEDLYAGVV</sequence>
<dbReference type="CDD" id="cd15529">
    <property type="entry name" value="PHD2_PHF10"/>
    <property type="match status" value="1"/>
</dbReference>
<evidence type="ECO:0000256" key="1">
    <source>
        <dbReference type="ARBA" id="ARBA00004123"/>
    </source>
</evidence>
<feature type="domain" description="PHD-type" evidence="11">
    <location>
        <begin position="459"/>
        <end position="510"/>
    </location>
</feature>
<evidence type="ECO:0000256" key="6">
    <source>
        <dbReference type="ARBA" id="ARBA00023015"/>
    </source>
</evidence>
<keyword evidence="7" id="KW-0804">Transcription</keyword>
<evidence type="ECO:0000256" key="2">
    <source>
        <dbReference type="ARBA" id="ARBA00022723"/>
    </source>
</evidence>
<dbReference type="PROSITE" id="PS50016">
    <property type="entry name" value="ZF_PHD_2"/>
    <property type="match status" value="1"/>
</dbReference>
<evidence type="ECO:0000256" key="4">
    <source>
        <dbReference type="ARBA" id="ARBA00022771"/>
    </source>
</evidence>
<dbReference type="RefSeq" id="XP_024346516.1">
    <property type="nucleotide sequence ID" value="XM_024499064.1"/>
</dbReference>
<feature type="region of interest" description="Disordered" evidence="10">
    <location>
        <begin position="508"/>
        <end position="534"/>
    </location>
</feature>
<dbReference type="PANTHER" id="PTHR45888">
    <property type="entry name" value="HL01030P-RELATED"/>
    <property type="match status" value="1"/>
</dbReference>
<accession>W6U2I0</accession>
<keyword evidence="4 9" id="KW-0863">Zinc-finger</keyword>
<gene>
    <name evidence="12" type="ORF">EGR_09815</name>
</gene>
<dbReference type="InterPro" id="IPR019787">
    <property type="entry name" value="Znf_PHD-finger"/>
</dbReference>
<evidence type="ECO:0000259" key="11">
    <source>
        <dbReference type="PROSITE" id="PS50016"/>
    </source>
</evidence>
<feature type="region of interest" description="Disordered" evidence="10">
    <location>
        <begin position="34"/>
        <end position="63"/>
    </location>
</feature>
<dbReference type="Proteomes" id="UP000019149">
    <property type="component" value="Unassembled WGS sequence"/>
</dbReference>
<dbReference type="InterPro" id="IPR011011">
    <property type="entry name" value="Znf_FYVE_PHD"/>
</dbReference>
<protein>
    <submittedName>
        <fullName evidence="12">PHD finger protein</fullName>
    </submittedName>
</protein>
<keyword evidence="13" id="KW-1185">Reference proteome</keyword>
<feature type="compositionally biased region" description="Pro residues" evidence="10">
    <location>
        <begin position="512"/>
        <end position="525"/>
    </location>
</feature>
<dbReference type="EMBL" id="APAU02000169">
    <property type="protein sequence ID" value="EUB55320.1"/>
    <property type="molecule type" value="Genomic_DNA"/>
</dbReference>
<dbReference type="InterPro" id="IPR013083">
    <property type="entry name" value="Znf_RING/FYVE/PHD"/>
</dbReference>
<dbReference type="InterPro" id="IPR001965">
    <property type="entry name" value="Znf_PHD"/>
</dbReference>
<evidence type="ECO:0000256" key="3">
    <source>
        <dbReference type="ARBA" id="ARBA00022737"/>
    </source>
</evidence>
<dbReference type="Gene3D" id="3.30.40.10">
    <property type="entry name" value="Zinc/RING finger domain, C3HC4 (zinc finger)"/>
    <property type="match status" value="1"/>
</dbReference>
<keyword evidence="3" id="KW-0677">Repeat</keyword>
<feature type="compositionally biased region" description="Polar residues" evidence="10">
    <location>
        <begin position="50"/>
        <end position="60"/>
    </location>
</feature>
<dbReference type="GeneID" id="36345530"/>
<dbReference type="CTD" id="36345530"/>
<evidence type="ECO:0000313" key="13">
    <source>
        <dbReference type="Proteomes" id="UP000019149"/>
    </source>
</evidence>
<dbReference type="SMART" id="SM00249">
    <property type="entry name" value="PHD"/>
    <property type="match status" value="2"/>
</dbReference>
<dbReference type="CDD" id="cd21085">
    <property type="entry name" value="WH_NTD_PHF10"/>
    <property type="match status" value="1"/>
</dbReference>
<evidence type="ECO:0000256" key="5">
    <source>
        <dbReference type="ARBA" id="ARBA00022833"/>
    </source>
</evidence>
<keyword evidence="5" id="KW-0862">Zinc</keyword>
<comment type="caution">
    <text evidence="12">The sequence shown here is derived from an EMBL/GenBank/DDBJ whole genome shotgun (WGS) entry which is preliminary data.</text>
</comment>
<evidence type="ECO:0000256" key="9">
    <source>
        <dbReference type="PROSITE-ProRule" id="PRU00146"/>
    </source>
</evidence>
<dbReference type="Pfam" id="PF00628">
    <property type="entry name" value="PHD"/>
    <property type="match status" value="1"/>
</dbReference>
<reference evidence="12 13" key="1">
    <citation type="journal article" date="2013" name="Nat. Genet.">
        <title>The genome of the hydatid tapeworm Echinococcus granulosus.</title>
        <authorList>
            <person name="Zheng H."/>
            <person name="Zhang W."/>
            <person name="Zhang L."/>
            <person name="Zhang Z."/>
            <person name="Li J."/>
            <person name="Lu G."/>
            <person name="Zhu Y."/>
            <person name="Wang Y."/>
            <person name="Huang Y."/>
            <person name="Liu J."/>
            <person name="Kang H."/>
            <person name="Chen J."/>
            <person name="Wang L."/>
            <person name="Chen A."/>
            <person name="Yu S."/>
            <person name="Gao Z."/>
            <person name="Jin L."/>
            <person name="Gu W."/>
            <person name="Wang Z."/>
            <person name="Zhao L."/>
            <person name="Shi B."/>
            <person name="Wen H."/>
            <person name="Lin R."/>
            <person name="Jones M.K."/>
            <person name="Brejova B."/>
            <person name="Vinar T."/>
            <person name="Zhao G."/>
            <person name="McManus D.P."/>
            <person name="Chen Z."/>
            <person name="Zhou Y."/>
            <person name="Wang S."/>
        </authorList>
    </citation>
    <scope>NUCLEOTIDE SEQUENCE [LARGE SCALE GENOMIC DNA]</scope>
</reference>
<feature type="region of interest" description="Disordered" evidence="10">
    <location>
        <begin position="554"/>
        <end position="581"/>
    </location>
</feature>
<evidence type="ECO:0000256" key="10">
    <source>
        <dbReference type="SAM" id="MobiDB-lite"/>
    </source>
</evidence>